<dbReference type="AlphaFoldDB" id="A0A9P8YKC1"/>
<feature type="region of interest" description="Disordered" evidence="1">
    <location>
        <begin position="125"/>
        <end position="146"/>
    </location>
</feature>
<evidence type="ECO:0000313" key="6">
    <source>
        <dbReference type="Proteomes" id="UP000756346"/>
    </source>
</evidence>
<dbReference type="OrthoDB" id="2019572at2759"/>
<keyword evidence="6" id="KW-1185">Reference proteome</keyword>
<keyword evidence="2" id="KW-0812">Transmembrane</keyword>
<dbReference type="Proteomes" id="UP000756346">
    <property type="component" value="Unassembled WGS sequence"/>
</dbReference>
<gene>
    <name evidence="5" type="ORF">B0I36DRAFT_427775</name>
</gene>
<name>A0A9P8YKC1_9PEZI</name>
<keyword evidence="2" id="KW-0472">Membrane</keyword>
<feature type="transmembrane region" description="Helical" evidence="2">
    <location>
        <begin position="153"/>
        <end position="175"/>
    </location>
</feature>
<evidence type="ECO:0000259" key="4">
    <source>
        <dbReference type="PROSITE" id="PS51212"/>
    </source>
</evidence>
<keyword evidence="2" id="KW-1133">Transmembrane helix</keyword>
<dbReference type="InterPro" id="IPR002889">
    <property type="entry name" value="WSC_carb-bd"/>
</dbReference>
<sequence length="226" mass="23671">MKSYVLLSLLATLGARAADLGPKQNRTWGCYGSLDGGDFNDPRTWIVHDYQSAQQYCRTEGHTLAAFKGTGVGTCGDQMPPDSALVDDAQCDQPCYANETNVCGGNNAWIVIVTAKEASGFPLLPGPSSTSSTPGPTIAPSPTSTGAAVPRDIASLGGLGVALGLGVLGGVWLSVRIRVPKLDSYKATFGNACNVYCEKDVIGYSAQRRGILLRRQSVLTTSKIGI</sequence>
<feature type="domain" description="WSC" evidence="4">
    <location>
        <begin position="24"/>
        <end position="115"/>
    </location>
</feature>
<evidence type="ECO:0000256" key="2">
    <source>
        <dbReference type="SAM" id="Phobius"/>
    </source>
</evidence>
<keyword evidence="3" id="KW-0732">Signal</keyword>
<evidence type="ECO:0000313" key="5">
    <source>
        <dbReference type="EMBL" id="KAH7041618.1"/>
    </source>
</evidence>
<dbReference type="EMBL" id="JAGTJQ010000001">
    <property type="protein sequence ID" value="KAH7041618.1"/>
    <property type="molecule type" value="Genomic_DNA"/>
</dbReference>
<protein>
    <recommendedName>
        <fullName evidence="4">WSC domain-containing protein</fullName>
    </recommendedName>
</protein>
<comment type="caution">
    <text evidence="5">The sequence shown here is derived from an EMBL/GenBank/DDBJ whole genome shotgun (WGS) entry which is preliminary data.</text>
</comment>
<dbReference type="PROSITE" id="PS51212">
    <property type="entry name" value="WSC"/>
    <property type="match status" value="1"/>
</dbReference>
<feature type="chain" id="PRO_5040262726" description="WSC domain-containing protein" evidence="3">
    <location>
        <begin position="18"/>
        <end position="226"/>
    </location>
</feature>
<dbReference type="RefSeq" id="XP_046019673.1">
    <property type="nucleotide sequence ID" value="XM_046162433.1"/>
</dbReference>
<dbReference type="GeneID" id="70191979"/>
<evidence type="ECO:0000256" key="3">
    <source>
        <dbReference type="SAM" id="SignalP"/>
    </source>
</evidence>
<evidence type="ECO:0000256" key="1">
    <source>
        <dbReference type="SAM" id="MobiDB-lite"/>
    </source>
</evidence>
<dbReference type="Pfam" id="PF01822">
    <property type="entry name" value="WSC"/>
    <property type="match status" value="1"/>
</dbReference>
<feature type="signal peptide" evidence="3">
    <location>
        <begin position="1"/>
        <end position="17"/>
    </location>
</feature>
<accession>A0A9P8YKC1</accession>
<organism evidence="5 6">
    <name type="scientific">Microdochium trichocladiopsis</name>
    <dbReference type="NCBI Taxonomy" id="1682393"/>
    <lineage>
        <taxon>Eukaryota</taxon>
        <taxon>Fungi</taxon>
        <taxon>Dikarya</taxon>
        <taxon>Ascomycota</taxon>
        <taxon>Pezizomycotina</taxon>
        <taxon>Sordariomycetes</taxon>
        <taxon>Xylariomycetidae</taxon>
        <taxon>Xylariales</taxon>
        <taxon>Microdochiaceae</taxon>
        <taxon>Microdochium</taxon>
    </lineage>
</organism>
<reference evidence="5" key="1">
    <citation type="journal article" date="2021" name="Nat. Commun.">
        <title>Genetic determinants of endophytism in the Arabidopsis root mycobiome.</title>
        <authorList>
            <person name="Mesny F."/>
            <person name="Miyauchi S."/>
            <person name="Thiergart T."/>
            <person name="Pickel B."/>
            <person name="Atanasova L."/>
            <person name="Karlsson M."/>
            <person name="Huettel B."/>
            <person name="Barry K.W."/>
            <person name="Haridas S."/>
            <person name="Chen C."/>
            <person name="Bauer D."/>
            <person name="Andreopoulos W."/>
            <person name="Pangilinan J."/>
            <person name="LaButti K."/>
            <person name="Riley R."/>
            <person name="Lipzen A."/>
            <person name="Clum A."/>
            <person name="Drula E."/>
            <person name="Henrissat B."/>
            <person name="Kohler A."/>
            <person name="Grigoriev I.V."/>
            <person name="Martin F.M."/>
            <person name="Hacquard S."/>
        </authorList>
    </citation>
    <scope>NUCLEOTIDE SEQUENCE</scope>
    <source>
        <strain evidence="5">MPI-CAGE-CH-0230</strain>
    </source>
</reference>
<proteinExistence type="predicted"/>